<keyword evidence="3" id="KW-0597">Phosphoprotein</keyword>
<dbReference type="Gene3D" id="1.10.287.130">
    <property type="match status" value="1"/>
</dbReference>
<dbReference type="SMART" id="SM00388">
    <property type="entry name" value="HisKA"/>
    <property type="match status" value="1"/>
</dbReference>
<dbReference type="InterPro" id="IPR000700">
    <property type="entry name" value="PAS-assoc_C"/>
</dbReference>
<dbReference type="PANTHER" id="PTHR43065">
    <property type="entry name" value="SENSOR HISTIDINE KINASE"/>
    <property type="match status" value="1"/>
</dbReference>
<organism evidence="12 13">
    <name type="scientific">Litchfieldia salsa</name>
    <dbReference type="NCBI Taxonomy" id="930152"/>
    <lineage>
        <taxon>Bacteria</taxon>
        <taxon>Bacillati</taxon>
        <taxon>Bacillota</taxon>
        <taxon>Bacilli</taxon>
        <taxon>Bacillales</taxon>
        <taxon>Bacillaceae</taxon>
        <taxon>Litchfieldia</taxon>
    </lineage>
</organism>
<dbReference type="SUPFAM" id="SSF55874">
    <property type="entry name" value="ATPase domain of HSP90 chaperone/DNA topoisomerase II/histidine kinase"/>
    <property type="match status" value="1"/>
</dbReference>
<dbReference type="PANTHER" id="PTHR43065:SF10">
    <property type="entry name" value="PEROXIDE STRESS-ACTIVATED HISTIDINE KINASE MAK3"/>
    <property type="match status" value="1"/>
</dbReference>
<dbReference type="Pfam" id="PF02518">
    <property type="entry name" value="HATPase_c"/>
    <property type="match status" value="1"/>
</dbReference>
<evidence type="ECO:0000259" key="9">
    <source>
        <dbReference type="PROSITE" id="PS50109"/>
    </source>
</evidence>
<reference evidence="13" key="1">
    <citation type="submission" date="2016-10" db="EMBL/GenBank/DDBJ databases">
        <authorList>
            <person name="Varghese N."/>
            <person name="Submissions S."/>
        </authorList>
    </citation>
    <scope>NUCLEOTIDE SEQUENCE [LARGE SCALE GENOMIC DNA]</scope>
    <source>
        <strain evidence="13">IBRC-M10078</strain>
    </source>
</reference>
<evidence type="ECO:0000256" key="6">
    <source>
        <dbReference type="ARBA" id="ARBA00022777"/>
    </source>
</evidence>
<evidence type="ECO:0000256" key="1">
    <source>
        <dbReference type="ARBA" id="ARBA00000085"/>
    </source>
</evidence>
<dbReference type="SMART" id="SM00086">
    <property type="entry name" value="PAC"/>
    <property type="match status" value="1"/>
</dbReference>
<dbReference type="SMART" id="SM00387">
    <property type="entry name" value="HATPase_c"/>
    <property type="match status" value="1"/>
</dbReference>
<dbReference type="Pfam" id="PF00512">
    <property type="entry name" value="HisKA"/>
    <property type="match status" value="1"/>
</dbReference>
<feature type="domain" description="Histidine kinase" evidence="9">
    <location>
        <begin position="158"/>
        <end position="363"/>
    </location>
</feature>
<name>A0A1H0PDP5_9BACI</name>
<evidence type="ECO:0000313" key="13">
    <source>
        <dbReference type="Proteomes" id="UP000199159"/>
    </source>
</evidence>
<dbReference type="STRING" id="930152.SAMN05216565_101257"/>
<dbReference type="SUPFAM" id="SSF47384">
    <property type="entry name" value="Homodimeric domain of signal transducing histidine kinase"/>
    <property type="match status" value="1"/>
</dbReference>
<evidence type="ECO:0000256" key="2">
    <source>
        <dbReference type="ARBA" id="ARBA00012438"/>
    </source>
</evidence>
<keyword evidence="8" id="KW-0902">Two-component regulatory system</keyword>
<dbReference type="SUPFAM" id="SSF55785">
    <property type="entry name" value="PYP-like sensor domain (PAS domain)"/>
    <property type="match status" value="1"/>
</dbReference>
<dbReference type="SMART" id="SM00091">
    <property type="entry name" value="PAS"/>
    <property type="match status" value="1"/>
</dbReference>
<dbReference type="PRINTS" id="PR00344">
    <property type="entry name" value="BCTRLSENSOR"/>
</dbReference>
<dbReference type="InterPro" id="IPR004358">
    <property type="entry name" value="Sig_transdc_His_kin-like_C"/>
</dbReference>
<proteinExistence type="predicted"/>
<dbReference type="InterPro" id="IPR036890">
    <property type="entry name" value="HATPase_C_sf"/>
</dbReference>
<dbReference type="InterPro" id="IPR036097">
    <property type="entry name" value="HisK_dim/P_sf"/>
</dbReference>
<dbReference type="InterPro" id="IPR003594">
    <property type="entry name" value="HATPase_dom"/>
</dbReference>
<dbReference type="NCBIfam" id="TIGR00229">
    <property type="entry name" value="sensory_box"/>
    <property type="match status" value="1"/>
</dbReference>
<dbReference type="InterPro" id="IPR035965">
    <property type="entry name" value="PAS-like_dom_sf"/>
</dbReference>
<dbReference type="GO" id="GO:0000155">
    <property type="term" value="F:phosphorelay sensor kinase activity"/>
    <property type="evidence" value="ECO:0007669"/>
    <property type="project" value="InterPro"/>
</dbReference>
<sequence length="370" mass="42078">MNENLKDITLELQRANHINQLILDSVAEGIYGIDLNANVIFWNKSAEELTGFTQQDFETQNLHDLTHHTNKNGEHVPLTQCPVYHALNNGNKLFVEDDIFWKKDGTSFPVEYTINPMYENGTYAGTVITFRDMTEKMKTEELLLQSEKLSSVGKIAAGIAHEIRNPLTSIKGFLQLIADNPTINKEYLSILDSEFDRIESIIKDLLVFSKPQQEQYLHCNIVELIEQVVFLMQPQATLNNVEMITQFEEENILFYCIPHQIKQVIINLLKNGTEAIENGGHILIKISKRNNFLNLIIQDSGKGMTEEELKKLGTPFHSTKQTGTGLGIMMTENIIKNNHKGFISVESVVNQGTTFTIQLPLSLEHNEEYN</sequence>
<gene>
    <name evidence="12" type="ORF">SAMN05216565_101257</name>
</gene>
<dbReference type="Gene3D" id="3.30.450.20">
    <property type="entry name" value="PAS domain"/>
    <property type="match status" value="1"/>
</dbReference>
<keyword evidence="7" id="KW-0067">ATP-binding</keyword>
<dbReference type="InterPro" id="IPR000014">
    <property type="entry name" value="PAS"/>
</dbReference>
<dbReference type="Proteomes" id="UP000199159">
    <property type="component" value="Unassembled WGS sequence"/>
</dbReference>
<comment type="catalytic activity">
    <reaction evidence="1">
        <text>ATP + protein L-histidine = ADP + protein N-phospho-L-histidine.</text>
        <dbReference type="EC" id="2.7.13.3"/>
    </reaction>
</comment>
<feature type="domain" description="PAC" evidence="11">
    <location>
        <begin position="93"/>
        <end position="145"/>
    </location>
</feature>
<evidence type="ECO:0000256" key="3">
    <source>
        <dbReference type="ARBA" id="ARBA00022553"/>
    </source>
</evidence>
<evidence type="ECO:0000256" key="8">
    <source>
        <dbReference type="ARBA" id="ARBA00023012"/>
    </source>
</evidence>
<dbReference type="GO" id="GO:0005524">
    <property type="term" value="F:ATP binding"/>
    <property type="evidence" value="ECO:0007669"/>
    <property type="project" value="UniProtKB-KW"/>
</dbReference>
<keyword evidence="4" id="KW-0808">Transferase</keyword>
<evidence type="ECO:0000256" key="5">
    <source>
        <dbReference type="ARBA" id="ARBA00022741"/>
    </source>
</evidence>
<dbReference type="OrthoDB" id="9815750at2"/>
<evidence type="ECO:0000259" key="10">
    <source>
        <dbReference type="PROSITE" id="PS50112"/>
    </source>
</evidence>
<dbReference type="EMBL" id="FNJU01000001">
    <property type="protein sequence ID" value="SDP02736.1"/>
    <property type="molecule type" value="Genomic_DNA"/>
</dbReference>
<keyword evidence="6 12" id="KW-0418">Kinase</keyword>
<dbReference type="PROSITE" id="PS50113">
    <property type="entry name" value="PAC"/>
    <property type="match status" value="1"/>
</dbReference>
<dbReference type="RefSeq" id="WP_090849321.1">
    <property type="nucleotide sequence ID" value="NZ_FNJU01000001.1"/>
</dbReference>
<dbReference type="InterPro" id="IPR003661">
    <property type="entry name" value="HisK_dim/P_dom"/>
</dbReference>
<dbReference type="EC" id="2.7.13.3" evidence="2"/>
<keyword evidence="5" id="KW-0547">Nucleotide-binding</keyword>
<dbReference type="AlphaFoldDB" id="A0A1H0PDP5"/>
<dbReference type="Gene3D" id="3.30.565.10">
    <property type="entry name" value="Histidine kinase-like ATPase, C-terminal domain"/>
    <property type="match status" value="1"/>
</dbReference>
<dbReference type="PROSITE" id="PS50112">
    <property type="entry name" value="PAS"/>
    <property type="match status" value="1"/>
</dbReference>
<feature type="domain" description="PAS" evidence="10">
    <location>
        <begin position="22"/>
        <end position="67"/>
    </location>
</feature>
<dbReference type="PROSITE" id="PS50109">
    <property type="entry name" value="HIS_KIN"/>
    <property type="match status" value="1"/>
</dbReference>
<dbReference type="CDD" id="cd00130">
    <property type="entry name" value="PAS"/>
    <property type="match status" value="1"/>
</dbReference>
<evidence type="ECO:0000313" key="12">
    <source>
        <dbReference type="EMBL" id="SDP02736.1"/>
    </source>
</evidence>
<protein>
    <recommendedName>
        <fullName evidence="2">histidine kinase</fullName>
        <ecNumber evidence="2">2.7.13.3</ecNumber>
    </recommendedName>
</protein>
<accession>A0A1H0PDP5</accession>
<dbReference type="Pfam" id="PF13426">
    <property type="entry name" value="PAS_9"/>
    <property type="match status" value="1"/>
</dbReference>
<evidence type="ECO:0000256" key="7">
    <source>
        <dbReference type="ARBA" id="ARBA00022840"/>
    </source>
</evidence>
<dbReference type="InterPro" id="IPR005467">
    <property type="entry name" value="His_kinase_dom"/>
</dbReference>
<keyword evidence="13" id="KW-1185">Reference proteome</keyword>
<evidence type="ECO:0000256" key="4">
    <source>
        <dbReference type="ARBA" id="ARBA00022679"/>
    </source>
</evidence>
<dbReference type="InterPro" id="IPR001610">
    <property type="entry name" value="PAC"/>
</dbReference>
<evidence type="ECO:0000259" key="11">
    <source>
        <dbReference type="PROSITE" id="PS50113"/>
    </source>
</evidence>
<dbReference type="CDD" id="cd00082">
    <property type="entry name" value="HisKA"/>
    <property type="match status" value="1"/>
</dbReference>